<reference evidence="1 2" key="1">
    <citation type="submission" date="2018-11" db="EMBL/GenBank/DDBJ databases">
        <title>Rhodococcus spongicola sp. nov. and Rhodococcus xishaensis sp. nov. from marine sponges.</title>
        <authorList>
            <person name="Li L."/>
            <person name="Lin H.W."/>
        </authorList>
    </citation>
    <scope>NUCLEOTIDE SEQUENCE [LARGE SCALE GENOMIC DNA]</scope>
    <source>
        <strain evidence="1 2">LHW50502</strain>
    </source>
</reference>
<evidence type="ECO:0000313" key="2">
    <source>
        <dbReference type="Proteomes" id="UP000284333"/>
    </source>
</evidence>
<organism evidence="1 2">
    <name type="scientific">Rhodococcus spongiicola</name>
    <dbReference type="NCBI Taxonomy" id="2487352"/>
    <lineage>
        <taxon>Bacteria</taxon>
        <taxon>Bacillati</taxon>
        <taxon>Actinomycetota</taxon>
        <taxon>Actinomycetes</taxon>
        <taxon>Mycobacteriales</taxon>
        <taxon>Nocardiaceae</taxon>
        <taxon>Rhodococcus</taxon>
    </lineage>
</organism>
<protein>
    <submittedName>
        <fullName evidence="1">AhpC/TSA family protein</fullName>
    </submittedName>
</protein>
<keyword evidence="2" id="KW-1185">Reference proteome</keyword>
<dbReference type="Gene3D" id="3.40.30.10">
    <property type="entry name" value="Glutaredoxin"/>
    <property type="match status" value="1"/>
</dbReference>
<comment type="caution">
    <text evidence="1">The sequence shown here is derived from an EMBL/GenBank/DDBJ whole genome shotgun (WGS) entry which is preliminary data.</text>
</comment>
<dbReference type="EMBL" id="RKLN01000001">
    <property type="protein sequence ID" value="RVW06387.1"/>
    <property type="molecule type" value="Genomic_DNA"/>
</dbReference>
<accession>A0A3S3E5S2</accession>
<proteinExistence type="predicted"/>
<dbReference type="Proteomes" id="UP000284333">
    <property type="component" value="Unassembled WGS sequence"/>
</dbReference>
<dbReference type="CDD" id="cd02970">
    <property type="entry name" value="PRX_like2"/>
    <property type="match status" value="1"/>
</dbReference>
<name>A0A3S3E5S2_9NOCA</name>
<dbReference type="OrthoDB" id="9809746at2"/>
<evidence type="ECO:0000313" key="1">
    <source>
        <dbReference type="EMBL" id="RVW06387.1"/>
    </source>
</evidence>
<dbReference type="Pfam" id="PF13911">
    <property type="entry name" value="AhpC-TSA_2"/>
    <property type="match status" value="1"/>
</dbReference>
<sequence>MAKLSVGDRFEPRRLETIDGDTVAVPSPDRLIHLQFRRYAGCPVCHLHLQSILRRYKEITAAGVTEVVVFHSAPEALRRSLADMPFAVVADPQRSLYSEVGVESDPTAIAHPRVWLAAVRGAASQRSIRSALGRGENHFGKPADFLIASDGRVLARKYGTHADDQWSVDEILTLADQLPSP</sequence>
<dbReference type="InterPro" id="IPR036249">
    <property type="entry name" value="Thioredoxin-like_sf"/>
</dbReference>
<dbReference type="AlphaFoldDB" id="A0A3S3E5S2"/>
<dbReference type="RefSeq" id="WP_127945573.1">
    <property type="nucleotide sequence ID" value="NZ_RKLN01000001.1"/>
</dbReference>
<dbReference type="InterPro" id="IPR032801">
    <property type="entry name" value="PXL2A/B/C"/>
</dbReference>
<gene>
    <name evidence="1" type="ORF">EF834_02870</name>
</gene>
<dbReference type="SUPFAM" id="SSF52833">
    <property type="entry name" value="Thioredoxin-like"/>
    <property type="match status" value="1"/>
</dbReference>